<dbReference type="InterPro" id="IPR005025">
    <property type="entry name" value="FMN_Rdtase-like_dom"/>
</dbReference>
<feature type="domain" description="NADPH-dependent FMN reductase-like" evidence="1">
    <location>
        <begin position="38"/>
        <end position="112"/>
    </location>
</feature>
<organism evidence="2 3">
    <name type="scientific">Rugosimonospora acidiphila</name>
    <dbReference type="NCBI Taxonomy" id="556531"/>
    <lineage>
        <taxon>Bacteria</taxon>
        <taxon>Bacillati</taxon>
        <taxon>Actinomycetota</taxon>
        <taxon>Actinomycetes</taxon>
        <taxon>Micromonosporales</taxon>
        <taxon>Micromonosporaceae</taxon>
        <taxon>Rugosimonospora</taxon>
    </lineage>
</organism>
<dbReference type="Proteomes" id="UP001501570">
    <property type="component" value="Unassembled WGS sequence"/>
</dbReference>
<gene>
    <name evidence="2" type="ORF">GCM10023322_82500</name>
</gene>
<evidence type="ECO:0000313" key="2">
    <source>
        <dbReference type="EMBL" id="GAA5201820.1"/>
    </source>
</evidence>
<dbReference type="Pfam" id="PF03358">
    <property type="entry name" value="FMN_red"/>
    <property type="match status" value="1"/>
</dbReference>
<proteinExistence type="predicted"/>
<dbReference type="PANTHER" id="PTHR30543:SF21">
    <property type="entry name" value="NAD(P)H-DEPENDENT FMN REDUCTASE LOT6"/>
    <property type="match status" value="1"/>
</dbReference>
<protein>
    <recommendedName>
        <fullName evidence="1">NADPH-dependent FMN reductase-like domain-containing protein</fullName>
    </recommendedName>
</protein>
<dbReference type="SUPFAM" id="SSF52218">
    <property type="entry name" value="Flavoproteins"/>
    <property type="match status" value="1"/>
</dbReference>
<dbReference type="PANTHER" id="PTHR30543">
    <property type="entry name" value="CHROMATE REDUCTASE"/>
    <property type="match status" value="1"/>
</dbReference>
<keyword evidence="3" id="KW-1185">Reference proteome</keyword>
<dbReference type="Gene3D" id="3.40.50.360">
    <property type="match status" value="1"/>
</dbReference>
<accession>A0ABP9SW60</accession>
<sequence>MSKNSWSSAVSKSITSRSTGGYNASRRYWLTQPGPRAGRTHTHAHAWARKISSFDAIAFVTPEYNGSVPGALKDAINFLYAEWNDKATGFVGYGIQGGIRAVEHLRQILSDLAVIGRRSTVA</sequence>
<dbReference type="InterPro" id="IPR029039">
    <property type="entry name" value="Flavoprotein-like_sf"/>
</dbReference>
<dbReference type="InterPro" id="IPR050712">
    <property type="entry name" value="NAD(P)H-dep_reductase"/>
</dbReference>
<comment type="caution">
    <text evidence="2">The sequence shown here is derived from an EMBL/GenBank/DDBJ whole genome shotgun (WGS) entry which is preliminary data.</text>
</comment>
<reference evidence="3" key="1">
    <citation type="journal article" date="2019" name="Int. J. Syst. Evol. Microbiol.">
        <title>The Global Catalogue of Microorganisms (GCM) 10K type strain sequencing project: providing services to taxonomists for standard genome sequencing and annotation.</title>
        <authorList>
            <consortium name="The Broad Institute Genomics Platform"/>
            <consortium name="The Broad Institute Genome Sequencing Center for Infectious Disease"/>
            <person name="Wu L."/>
            <person name="Ma J."/>
        </authorList>
    </citation>
    <scope>NUCLEOTIDE SEQUENCE [LARGE SCALE GENOMIC DNA]</scope>
    <source>
        <strain evidence="3">JCM 18304</strain>
    </source>
</reference>
<evidence type="ECO:0000259" key="1">
    <source>
        <dbReference type="Pfam" id="PF03358"/>
    </source>
</evidence>
<dbReference type="EMBL" id="BAABJQ010000055">
    <property type="protein sequence ID" value="GAA5201820.1"/>
    <property type="molecule type" value="Genomic_DNA"/>
</dbReference>
<name>A0ABP9SW60_9ACTN</name>
<evidence type="ECO:0000313" key="3">
    <source>
        <dbReference type="Proteomes" id="UP001501570"/>
    </source>
</evidence>